<dbReference type="AlphaFoldDB" id="A0A165M0B6"/>
<dbReference type="Gene3D" id="2.60.110.10">
    <property type="entry name" value="Thaumatin"/>
    <property type="match status" value="1"/>
</dbReference>
<proteinExistence type="predicted"/>
<reference evidence="1 2" key="1">
    <citation type="journal article" date="2016" name="Mol. Biol. Evol.">
        <title>Comparative Genomics of Early-Diverging Mushroom-Forming Fungi Provides Insights into the Origins of Lignocellulose Decay Capabilities.</title>
        <authorList>
            <person name="Nagy L.G."/>
            <person name="Riley R."/>
            <person name="Tritt A."/>
            <person name="Adam C."/>
            <person name="Daum C."/>
            <person name="Floudas D."/>
            <person name="Sun H."/>
            <person name="Yadav J.S."/>
            <person name="Pangilinan J."/>
            <person name="Larsson K.H."/>
            <person name="Matsuura K."/>
            <person name="Barry K."/>
            <person name="Labutti K."/>
            <person name="Kuo R."/>
            <person name="Ohm R.A."/>
            <person name="Bhattacharya S.S."/>
            <person name="Shirouzu T."/>
            <person name="Yoshinaga Y."/>
            <person name="Martin F.M."/>
            <person name="Grigoriev I.V."/>
            <person name="Hibbett D.S."/>
        </authorList>
    </citation>
    <scope>NUCLEOTIDE SEQUENCE [LARGE SCALE GENOMIC DNA]</scope>
    <source>
        <strain evidence="1 2">HHB12029</strain>
    </source>
</reference>
<dbReference type="Proteomes" id="UP000077266">
    <property type="component" value="Unassembled WGS sequence"/>
</dbReference>
<name>A0A165M0B6_EXIGL</name>
<dbReference type="InterPro" id="IPR037176">
    <property type="entry name" value="Osmotin/thaumatin-like_sf"/>
</dbReference>
<dbReference type="SUPFAM" id="SSF49870">
    <property type="entry name" value="Osmotin, thaumatin-like protein"/>
    <property type="match status" value="1"/>
</dbReference>
<dbReference type="EMBL" id="KV425917">
    <property type="protein sequence ID" value="KZV98585.1"/>
    <property type="molecule type" value="Genomic_DNA"/>
</dbReference>
<evidence type="ECO:0000313" key="2">
    <source>
        <dbReference type="Proteomes" id="UP000077266"/>
    </source>
</evidence>
<gene>
    <name evidence="1" type="ORF">EXIGLDRAFT_763432</name>
</gene>
<protein>
    <submittedName>
        <fullName evidence="1">Uncharacterized protein</fullName>
    </submittedName>
</protein>
<organism evidence="1 2">
    <name type="scientific">Exidia glandulosa HHB12029</name>
    <dbReference type="NCBI Taxonomy" id="1314781"/>
    <lineage>
        <taxon>Eukaryota</taxon>
        <taxon>Fungi</taxon>
        <taxon>Dikarya</taxon>
        <taxon>Basidiomycota</taxon>
        <taxon>Agaricomycotina</taxon>
        <taxon>Agaricomycetes</taxon>
        <taxon>Auriculariales</taxon>
        <taxon>Exidiaceae</taxon>
        <taxon>Exidia</taxon>
    </lineage>
</organism>
<keyword evidence="2" id="KW-1185">Reference proteome</keyword>
<dbReference type="InParanoid" id="A0A165M0B6"/>
<evidence type="ECO:0000313" key="1">
    <source>
        <dbReference type="EMBL" id="KZV98585.1"/>
    </source>
</evidence>
<dbReference type="OrthoDB" id="430315at2759"/>
<accession>A0A165M0B6</accession>
<sequence>MFHAGDGTTAAAGTINRGQASAIQIPENEGGYRVFAQTGGCRREQLPRWRGIYRCTLLECSDDNPNFRQCDISRIDGYNVGIVFSFTDGSCGGNSCTDPNCGPGNAFSTPTNGGASIRTCNTPGVGIFVTFTC</sequence>